<evidence type="ECO:0000256" key="7">
    <source>
        <dbReference type="ARBA" id="ARBA00047685"/>
    </source>
</evidence>
<evidence type="ECO:0000256" key="9">
    <source>
        <dbReference type="ARBA" id="ARBA00049578"/>
    </source>
</evidence>
<evidence type="ECO:0000256" key="1">
    <source>
        <dbReference type="ARBA" id="ARBA00001917"/>
    </source>
</evidence>
<dbReference type="PANTHER" id="PTHR43073:SF2">
    <property type="entry name" value="DIHYDROPYRIMIDINE DEHYDROGENASE [NADP(+)]"/>
    <property type="match status" value="1"/>
</dbReference>
<dbReference type="InterPro" id="IPR009051">
    <property type="entry name" value="Helical_ferredxn"/>
</dbReference>
<comment type="caution">
    <text evidence="13">The sequence shown here is derived from an EMBL/GenBank/DDBJ whole genome shotgun (WGS) entry which is preliminary data.</text>
</comment>
<evidence type="ECO:0000256" key="5">
    <source>
        <dbReference type="ARBA" id="ARBA00030119"/>
    </source>
</evidence>
<dbReference type="PANTHER" id="PTHR43073">
    <property type="entry name" value="DIHYDROPYRIMIDINE DEHYDROGENASE [NADP(+)]"/>
    <property type="match status" value="1"/>
</dbReference>
<dbReference type="SUPFAM" id="SSF51971">
    <property type="entry name" value="Nucleotide-binding domain"/>
    <property type="match status" value="1"/>
</dbReference>
<evidence type="ECO:0000256" key="2">
    <source>
        <dbReference type="ARBA" id="ARBA00022630"/>
    </source>
</evidence>
<comment type="catalytic activity">
    <reaction evidence="8">
        <text>5,6-dihydrouracil + NAD(+) = uracil + NADH + H(+)</text>
        <dbReference type="Rhea" id="RHEA:20189"/>
        <dbReference type="ChEBI" id="CHEBI:15378"/>
        <dbReference type="ChEBI" id="CHEBI:15901"/>
        <dbReference type="ChEBI" id="CHEBI:17568"/>
        <dbReference type="ChEBI" id="CHEBI:57540"/>
        <dbReference type="ChEBI" id="CHEBI:57945"/>
        <dbReference type="EC" id="1.3.1.1"/>
    </reaction>
</comment>
<evidence type="ECO:0000256" key="11">
    <source>
        <dbReference type="ARBA" id="ARBA00049728"/>
    </source>
</evidence>
<dbReference type="InterPro" id="IPR017896">
    <property type="entry name" value="4Fe4S_Fe-S-bd"/>
</dbReference>
<dbReference type="EMBL" id="JAMSKV010000020">
    <property type="protein sequence ID" value="MCQ8280005.1"/>
    <property type="molecule type" value="Genomic_DNA"/>
</dbReference>
<dbReference type="InterPro" id="IPR023753">
    <property type="entry name" value="FAD/NAD-binding_dom"/>
</dbReference>
<dbReference type="Gene3D" id="3.50.50.60">
    <property type="entry name" value="FAD/NAD(P)-binding domain"/>
    <property type="match status" value="2"/>
</dbReference>
<dbReference type="Gene3D" id="1.10.1060.10">
    <property type="entry name" value="Alpha-helical ferredoxin"/>
    <property type="match status" value="1"/>
</dbReference>
<dbReference type="Pfam" id="PF14691">
    <property type="entry name" value="Fer4_20"/>
    <property type="match status" value="1"/>
</dbReference>
<feature type="domain" description="4Fe-4S ferredoxin-type" evidence="12">
    <location>
        <begin position="36"/>
        <end position="66"/>
    </location>
</feature>
<keyword evidence="4" id="KW-0560">Oxidoreductase</keyword>
<comment type="cofactor">
    <cofactor evidence="1">
        <name>FMN</name>
        <dbReference type="ChEBI" id="CHEBI:58210"/>
    </cofactor>
</comment>
<dbReference type="PRINTS" id="PR00469">
    <property type="entry name" value="PNDRDTASEII"/>
</dbReference>
<keyword evidence="14" id="KW-1185">Reference proteome</keyword>
<dbReference type="InterPro" id="IPR028261">
    <property type="entry name" value="DPD_II"/>
</dbReference>
<dbReference type="RefSeq" id="WP_422865493.1">
    <property type="nucleotide sequence ID" value="NZ_JAMSKV010000020.1"/>
</dbReference>
<dbReference type="Proteomes" id="UP001524587">
    <property type="component" value="Unassembled WGS sequence"/>
</dbReference>
<organism evidence="13 14">
    <name type="scientific">Endosaccharibacter trunci</name>
    <dbReference type="NCBI Taxonomy" id="2812733"/>
    <lineage>
        <taxon>Bacteria</taxon>
        <taxon>Pseudomonadati</taxon>
        <taxon>Pseudomonadota</taxon>
        <taxon>Alphaproteobacteria</taxon>
        <taxon>Acetobacterales</taxon>
        <taxon>Acetobacteraceae</taxon>
        <taxon>Endosaccharibacter</taxon>
    </lineage>
</organism>
<accession>A0ABT1WC74</accession>
<evidence type="ECO:0000256" key="6">
    <source>
        <dbReference type="ARBA" id="ARBA00032722"/>
    </source>
</evidence>
<comment type="catalytic activity">
    <reaction evidence="7">
        <text>5,6-dihydrothymine + NAD(+) = thymine + NADH + H(+)</text>
        <dbReference type="Rhea" id="RHEA:28791"/>
        <dbReference type="ChEBI" id="CHEBI:15378"/>
        <dbReference type="ChEBI" id="CHEBI:17821"/>
        <dbReference type="ChEBI" id="CHEBI:27468"/>
        <dbReference type="ChEBI" id="CHEBI:57540"/>
        <dbReference type="ChEBI" id="CHEBI:57945"/>
        <dbReference type="EC" id="1.3.1.1"/>
    </reaction>
</comment>
<evidence type="ECO:0000256" key="8">
    <source>
        <dbReference type="ARBA" id="ARBA00048792"/>
    </source>
</evidence>
<name>A0ABT1WC74_9PROT</name>
<comment type="function">
    <text evidence="9">Involved in pyrimidine base degradation. Catalyzes physiologically the reduction of uracil to 5,6-dihydrouracil (DHU) by using NADH as a specific cosubstrate. It also catalyzes the reverse reaction and the reduction of thymine to 5,6-dihydrothymine (DHT).</text>
</comment>
<dbReference type="EC" id="1.3.1.1" evidence="11"/>
<dbReference type="PRINTS" id="PR00368">
    <property type="entry name" value="FADPNR"/>
</dbReference>
<dbReference type="InterPro" id="IPR036188">
    <property type="entry name" value="FAD/NAD-bd_sf"/>
</dbReference>
<gene>
    <name evidence="13" type="ORF">NFI95_16300</name>
</gene>
<keyword evidence="3" id="KW-0288">FMN</keyword>
<evidence type="ECO:0000256" key="10">
    <source>
        <dbReference type="ARBA" id="ARBA00049714"/>
    </source>
</evidence>
<evidence type="ECO:0000313" key="14">
    <source>
        <dbReference type="Proteomes" id="UP001524587"/>
    </source>
</evidence>
<keyword evidence="2" id="KW-0285">Flavoprotein</keyword>
<dbReference type="Pfam" id="PF07992">
    <property type="entry name" value="Pyr_redox_2"/>
    <property type="match status" value="1"/>
</dbReference>
<evidence type="ECO:0000256" key="3">
    <source>
        <dbReference type="ARBA" id="ARBA00022643"/>
    </source>
</evidence>
<sequence length="442" mass="46834">MDSFSDVVSPRISAGRLDEATLASNFADAHPALTDVQARIEADRCFYCFDAPCIEACPTGIDIPSFIARIADNNLRGSAETILSANIFGGSCARVCPTEILCEQACVRTKGENKPVQIGLLQRHATDHLMRSGEQPFQRAPETGRHVAVVGAGPAGLACAHRLAMLGHRVTVYEARAKGGGLNEYGVAAYKLPGDYAQRELDFILGIGGIEILHGRALGRDITLRALRDTHDAVFLGLGHQAVRALNLSPEPLKGVFDAARFIEMLRQSDKSKVAVGDNVLVIGGGNTAIDAAMQAKRLGAREVTIAYRRGLEHMSATAYERDWARTSGIRILPWRTPTALLGDGGVVTGVLFEDTGDGPMPEPADMVLLAVGQLFDPAALAEADAPRLENGRIAVDADGRTSLDRIWAGGDCTAGADLTVAAVQDGKLAAIAIHQALSGEN</sequence>
<protein>
    <recommendedName>
        <fullName evidence="11">dihydrouracil dehydrogenase (NAD(+))</fullName>
        <ecNumber evidence="11">1.3.1.1</ecNumber>
    </recommendedName>
    <alternativeName>
        <fullName evidence="6">Dihydrothymine dehydrogenase</fullName>
    </alternativeName>
    <alternativeName>
        <fullName evidence="5">Dihydrouracil dehydrogenase</fullName>
    </alternativeName>
</protein>
<comment type="subunit">
    <text evidence="10">Heterotetramer of 2 PreA and 2 PreT subunits.</text>
</comment>
<reference evidence="13 14" key="1">
    <citation type="submission" date="2022-06" db="EMBL/GenBank/DDBJ databases">
        <title>Endosaccharibacter gen. nov., sp. nov., endophytic bacteria isolated from sugarcane.</title>
        <authorList>
            <person name="Pitiwittayakul N."/>
            <person name="Yukphan P."/>
            <person name="Charoenyingcharoen P."/>
            <person name="Tanasupawat S."/>
        </authorList>
    </citation>
    <scope>NUCLEOTIDE SEQUENCE [LARGE SCALE GENOMIC DNA]</scope>
    <source>
        <strain evidence="13 14">KSS8</strain>
    </source>
</reference>
<dbReference type="SUPFAM" id="SSF46548">
    <property type="entry name" value="alpha-helical ferredoxin"/>
    <property type="match status" value="1"/>
</dbReference>
<proteinExistence type="predicted"/>
<evidence type="ECO:0000256" key="4">
    <source>
        <dbReference type="ARBA" id="ARBA00023002"/>
    </source>
</evidence>
<dbReference type="PROSITE" id="PS51379">
    <property type="entry name" value="4FE4S_FER_2"/>
    <property type="match status" value="1"/>
</dbReference>
<evidence type="ECO:0000313" key="13">
    <source>
        <dbReference type="EMBL" id="MCQ8280005.1"/>
    </source>
</evidence>
<evidence type="ECO:0000259" key="12">
    <source>
        <dbReference type="PROSITE" id="PS51379"/>
    </source>
</evidence>